<sequence>MAFTPQFYSNYTLPMDLTHEFHSPVVAALTSNPSAMDNTMWGQDNTFIPVHDNGTLDDQILSHHQDWDTMSYWMPNFSEASEHKVCYYGAIAGFPNLSDGYQSQTGEFEEDLRQATHHSYSATGNWGFQGNQMPAIEEPNIKVERYSEEERKEKILRYLKKRNQRNFNKTIKYACRKTLADRRVRVRGRFARNNELSEEYMARKNHENNQKEDFYGDDSIQFQLQNDDHDDDWLQEAMAIYLSHSSPDDI</sequence>
<dbReference type="Proteomes" id="UP001386955">
    <property type="component" value="Unassembled WGS sequence"/>
</dbReference>
<proteinExistence type="predicted"/>
<feature type="domain" description="CCT" evidence="4">
    <location>
        <begin position="151"/>
        <end position="193"/>
    </location>
</feature>
<organism evidence="5 6">
    <name type="scientific">Psophocarpus tetragonolobus</name>
    <name type="common">Winged bean</name>
    <name type="synonym">Dolichos tetragonolobus</name>
    <dbReference type="NCBI Taxonomy" id="3891"/>
    <lineage>
        <taxon>Eukaryota</taxon>
        <taxon>Viridiplantae</taxon>
        <taxon>Streptophyta</taxon>
        <taxon>Embryophyta</taxon>
        <taxon>Tracheophyta</taxon>
        <taxon>Spermatophyta</taxon>
        <taxon>Magnoliopsida</taxon>
        <taxon>eudicotyledons</taxon>
        <taxon>Gunneridae</taxon>
        <taxon>Pentapetalae</taxon>
        <taxon>rosids</taxon>
        <taxon>fabids</taxon>
        <taxon>Fabales</taxon>
        <taxon>Fabaceae</taxon>
        <taxon>Papilionoideae</taxon>
        <taxon>50 kb inversion clade</taxon>
        <taxon>NPAAA clade</taxon>
        <taxon>indigoferoid/millettioid clade</taxon>
        <taxon>Phaseoleae</taxon>
        <taxon>Psophocarpus</taxon>
    </lineage>
</organism>
<keyword evidence="6" id="KW-1185">Reference proteome</keyword>
<evidence type="ECO:0000259" key="4">
    <source>
        <dbReference type="PROSITE" id="PS51017"/>
    </source>
</evidence>
<reference evidence="5 6" key="1">
    <citation type="submission" date="2024-01" db="EMBL/GenBank/DDBJ databases">
        <title>The genomes of 5 underutilized Papilionoideae crops provide insights into root nodulation and disease resistanc.</title>
        <authorList>
            <person name="Jiang F."/>
        </authorList>
    </citation>
    <scope>NUCLEOTIDE SEQUENCE [LARGE SCALE GENOMIC DNA]</scope>
    <source>
        <strain evidence="5">DUOXIRENSHENG_FW03</strain>
        <tissue evidence="5">Leaves</tissue>
    </source>
</reference>
<comment type="subcellular location">
    <subcellularLocation>
        <location evidence="1 3">Nucleus</location>
    </subcellularLocation>
</comment>
<dbReference type="PANTHER" id="PTHR31319">
    <property type="entry name" value="ZINC FINGER PROTEIN CONSTANS-LIKE 4"/>
    <property type="match status" value="1"/>
</dbReference>
<dbReference type="GO" id="GO:0009909">
    <property type="term" value="P:regulation of flower development"/>
    <property type="evidence" value="ECO:0007669"/>
    <property type="project" value="InterPro"/>
</dbReference>
<dbReference type="GO" id="GO:0003700">
    <property type="term" value="F:DNA-binding transcription factor activity"/>
    <property type="evidence" value="ECO:0007669"/>
    <property type="project" value="TreeGrafter"/>
</dbReference>
<accession>A0AAN9SSE2</accession>
<dbReference type="InterPro" id="IPR045281">
    <property type="entry name" value="CONSTANS-like"/>
</dbReference>
<evidence type="ECO:0000313" key="6">
    <source>
        <dbReference type="Proteomes" id="UP001386955"/>
    </source>
</evidence>
<dbReference type="EMBL" id="JAYMYS010000002">
    <property type="protein sequence ID" value="KAK7405424.1"/>
    <property type="molecule type" value="Genomic_DNA"/>
</dbReference>
<dbReference type="Pfam" id="PF06203">
    <property type="entry name" value="CCT"/>
    <property type="match status" value="1"/>
</dbReference>
<dbReference type="PROSITE" id="PS51017">
    <property type="entry name" value="CCT"/>
    <property type="match status" value="1"/>
</dbReference>
<dbReference type="AlphaFoldDB" id="A0AAN9SSE2"/>
<gene>
    <name evidence="5" type="ORF">VNO78_06704</name>
</gene>
<protein>
    <recommendedName>
        <fullName evidence="4">CCT domain-containing protein</fullName>
    </recommendedName>
</protein>
<evidence type="ECO:0000256" key="2">
    <source>
        <dbReference type="ARBA" id="ARBA00023242"/>
    </source>
</evidence>
<dbReference type="InterPro" id="IPR010402">
    <property type="entry name" value="CCT_domain"/>
</dbReference>
<evidence type="ECO:0000256" key="1">
    <source>
        <dbReference type="ARBA" id="ARBA00004123"/>
    </source>
</evidence>
<dbReference type="GO" id="GO:0005634">
    <property type="term" value="C:nucleus"/>
    <property type="evidence" value="ECO:0007669"/>
    <property type="project" value="UniProtKB-SubCell"/>
</dbReference>
<evidence type="ECO:0000256" key="3">
    <source>
        <dbReference type="PROSITE-ProRule" id="PRU00357"/>
    </source>
</evidence>
<comment type="caution">
    <text evidence="5">The sequence shown here is derived from an EMBL/GenBank/DDBJ whole genome shotgun (WGS) entry which is preliminary data.</text>
</comment>
<keyword evidence="2 3" id="KW-0539">Nucleus</keyword>
<evidence type="ECO:0000313" key="5">
    <source>
        <dbReference type="EMBL" id="KAK7405424.1"/>
    </source>
</evidence>
<name>A0AAN9SSE2_PSOTE</name>
<dbReference type="PANTHER" id="PTHR31319:SF110">
    <property type="entry name" value="CCT MOTIF FAMILY PROTEIN"/>
    <property type="match status" value="1"/>
</dbReference>